<feature type="region of interest" description="Disordered" evidence="1">
    <location>
        <begin position="112"/>
        <end position="152"/>
    </location>
</feature>
<dbReference type="VEuPathDB" id="ToxoDB:CSUI_007935"/>
<evidence type="ECO:0000313" key="3">
    <source>
        <dbReference type="Proteomes" id="UP000221165"/>
    </source>
</evidence>
<comment type="caution">
    <text evidence="2">The sequence shown here is derived from an EMBL/GenBank/DDBJ whole genome shotgun (WGS) entry which is preliminary data.</text>
</comment>
<organism evidence="2 3">
    <name type="scientific">Cystoisospora suis</name>
    <dbReference type="NCBI Taxonomy" id="483139"/>
    <lineage>
        <taxon>Eukaryota</taxon>
        <taxon>Sar</taxon>
        <taxon>Alveolata</taxon>
        <taxon>Apicomplexa</taxon>
        <taxon>Conoidasida</taxon>
        <taxon>Coccidia</taxon>
        <taxon>Eucoccidiorida</taxon>
        <taxon>Eimeriorina</taxon>
        <taxon>Sarcocystidae</taxon>
        <taxon>Cystoisospora</taxon>
    </lineage>
</organism>
<dbReference type="OrthoDB" id="332956at2759"/>
<evidence type="ECO:0000313" key="2">
    <source>
        <dbReference type="EMBL" id="PHJ18237.1"/>
    </source>
</evidence>
<keyword evidence="2" id="KW-0812">Transmembrane</keyword>
<keyword evidence="3" id="KW-1185">Reference proteome</keyword>
<gene>
    <name evidence="2" type="ORF">CSUI_007935</name>
</gene>
<dbReference type="Proteomes" id="UP000221165">
    <property type="component" value="Unassembled WGS sequence"/>
</dbReference>
<sequence length="257" mass="29253">MDLEEPIASLLQERERLEGADVSDRPSLRDRKALLNRTGGGVERKMIENATDLDPVSRALLLQFHDSKIKVNNPILWMKQIHEEKKKSRKHVERFSPLFEMFLLHARVNLQKSPPPDDVPSYDEWRQQEGSARRRTSGRTGRDIGSIYPSSTPLHSRKPIVDPLEYMLDHLPEGTSDFLQDSSDETVSTQALRNLQREMTTALLPPGSRREGMLDEYVNLKDLHPEIPELTELAGGKGANQRCEVFLPLVVDNELGD</sequence>
<reference evidence="2 3" key="1">
    <citation type="journal article" date="2017" name="Int. J. Parasitol.">
        <title>The genome of the protozoan parasite Cystoisospora suis and a reverse vaccinology approach to identify vaccine candidates.</title>
        <authorList>
            <person name="Palmieri N."/>
            <person name="Shrestha A."/>
            <person name="Ruttkowski B."/>
            <person name="Beck T."/>
            <person name="Vogl C."/>
            <person name="Tomley F."/>
            <person name="Blake D.P."/>
            <person name="Joachim A."/>
        </authorList>
    </citation>
    <scope>NUCLEOTIDE SEQUENCE [LARGE SCALE GENOMIC DNA]</scope>
    <source>
        <strain evidence="2 3">Wien I</strain>
    </source>
</reference>
<name>A0A2C6KKZ7_9APIC</name>
<evidence type="ECO:0000256" key="1">
    <source>
        <dbReference type="SAM" id="MobiDB-lite"/>
    </source>
</evidence>
<dbReference type="RefSeq" id="XP_067919945.1">
    <property type="nucleotide sequence ID" value="XM_068068077.1"/>
</dbReference>
<protein>
    <submittedName>
        <fullName evidence="2">Transmembrane protein</fullName>
    </submittedName>
</protein>
<proteinExistence type="predicted"/>
<keyword evidence="2" id="KW-0472">Membrane</keyword>
<dbReference type="EMBL" id="MIGC01004301">
    <property type="protein sequence ID" value="PHJ18237.1"/>
    <property type="molecule type" value="Genomic_DNA"/>
</dbReference>
<dbReference type="AlphaFoldDB" id="A0A2C6KKZ7"/>
<dbReference type="GeneID" id="94431288"/>
<accession>A0A2C6KKZ7</accession>